<feature type="compositionally biased region" description="Polar residues" evidence="14">
    <location>
        <begin position="638"/>
        <end position="656"/>
    </location>
</feature>
<evidence type="ECO:0000256" key="2">
    <source>
        <dbReference type="ARBA" id="ARBA00012417"/>
    </source>
</evidence>
<dbReference type="SMART" id="SM00382">
    <property type="entry name" value="AAA"/>
    <property type="match status" value="1"/>
</dbReference>
<evidence type="ECO:0000256" key="7">
    <source>
        <dbReference type="ARBA" id="ARBA00022741"/>
    </source>
</evidence>
<evidence type="ECO:0000256" key="9">
    <source>
        <dbReference type="ARBA" id="ARBA00022840"/>
    </source>
</evidence>
<dbReference type="InterPro" id="IPR027417">
    <property type="entry name" value="P-loop_NTPase"/>
</dbReference>
<evidence type="ECO:0000256" key="10">
    <source>
        <dbReference type="ARBA" id="ARBA00022932"/>
    </source>
</evidence>
<dbReference type="Gene3D" id="3.40.50.300">
    <property type="entry name" value="P-loop containing nucleotide triphosphate hydrolases"/>
    <property type="match status" value="1"/>
</dbReference>
<keyword evidence="6" id="KW-0479">Metal-binding</keyword>
<feature type="compositionally biased region" description="Low complexity" evidence="14">
    <location>
        <begin position="657"/>
        <end position="688"/>
    </location>
</feature>
<evidence type="ECO:0000256" key="8">
    <source>
        <dbReference type="ARBA" id="ARBA00022833"/>
    </source>
</evidence>
<comment type="similarity">
    <text evidence="1">Belongs to the DnaX/STICHEL family.</text>
</comment>
<dbReference type="FunFam" id="3.40.50.300:FF:000014">
    <property type="entry name" value="DNA polymerase III subunit gamma/tau"/>
    <property type="match status" value="1"/>
</dbReference>
<dbReference type="Pfam" id="PF12169">
    <property type="entry name" value="DNA_pol3_gamma3"/>
    <property type="match status" value="1"/>
</dbReference>
<evidence type="ECO:0000256" key="1">
    <source>
        <dbReference type="ARBA" id="ARBA00006360"/>
    </source>
</evidence>
<keyword evidence="10" id="KW-0239">DNA-directed DNA polymerase</keyword>
<dbReference type="Proteomes" id="UP000324726">
    <property type="component" value="Unassembled WGS sequence"/>
</dbReference>
<dbReference type="GO" id="GO:0046872">
    <property type="term" value="F:metal ion binding"/>
    <property type="evidence" value="ECO:0007669"/>
    <property type="project" value="UniProtKB-KW"/>
</dbReference>
<evidence type="ECO:0000256" key="6">
    <source>
        <dbReference type="ARBA" id="ARBA00022723"/>
    </source>
</evidence>
<feature type="compositionally biased region" description="Basic and acidic residues" evidence="14">
    <location>
        <begin position="583"/>
        <end position="593"/>
    </location>
</feature>
<dbReference type="FunFam" id="1.20.272.10:FF:000003">
    <property type="entry name" value="DNA polymerase III subunit gamma/tau"/>
    <property type="match status" value="1"/>
</dbReference>
<keyword evidence="9" id="KW-0067">ATP-binding</keyword>
<keyword evidence="4" id="KW-0548">Nucleotidyltransferase</keyword>
<dbReference type="GO" id="GO:0009360">
    <property type="term" value="C:DNA polymerase III complex"/>
    <property type="evidence" value="ECO:0007669"/>
    <property type="project" value="InterPro"/>
</dbReference>
<dbReference type="CDD" id="cd18137">
    <property type="entry name" value="HLD_clamp_pol_III_gamma_tau"/>
    <property type="match status" value="1"/>
</dbReference>
<dbReference type="Pfam" id="PF13177">
    <property type="entry name" value="DNA_pol3_delta2"/>
    <property type="match status" value="1"/>
</dbReference>
<evidence type="ECO:0000256" key="11">
    <source>
        <dbReference type="ARBA" id="ARBA00037724"/>
    </source>
</evidence>
<keyword evidence="8" id="KW-0862">Zinc</keyword>
<dbReference type="CDD" id="cd00009">
    <property type="entry name" value="AAA"/>
    <property type="match status" value="1"/>
</dbReference>
<dbReference type="GO" id="GO:0006261">
    <property type="term" value="P:DNA-templated DNA replication"/>
    <property type="evidence" value="ECO:0007669"/>
    <property type="project" value="TreeGrafter"/>
</dbReference>
<dbReference type="GO" id="GO:0003887">
    <property type="term" value="F:DNA-directed DNA polymerase activity"/>
    <property type="evidence" value="ECO:0007669"/>
    <property type="project" value="UniProtKB-KW"/>
</dbReference>
<evidence type="ECO:0000256" key="12">
    <source>
        <dbReference type="ARBA" id="ARBA00049244"/>
    </source>
</evidence>
<feature type="compositionally biased region" description="Gly residues" evidence="14">
    <location>
        <begin position="979"/>
        <end position="990"/>
    </location>
</feature>
<feature type="compositionally biased region" description="Low complexity" evidence="14">
    <location>
        <begin position="867"/>
        <end position="894"/>
    </location>
</feature>
<feature type="compositionally biased region" description="Low complexity" evidence="14">
    <location>
        <begin position="596"/>
        <end position="633"/>
    </location>
</feature>
<dbReference type="GO" id="GO:0003677">
    <property type="term" value="F:DNA binding"/>
    <property type="evidence" value="ECO:0007669"/>
    <property type="project" value="InterPro"/>
</dbReference>
<feature type="compositionally biased region" description="Low complexity" evidence="14">
    <location>
        <begin position="821"/>
        <end position="831"/>
    </location>
</feature>
<dbReference type="EMBL" id="VSZI01000001">
    <property type="protein sequence ID" value="TYR19609.1"/>
    <property type="molecule type" value="Genomic_DNA"/>
</dbReference>
<dbReference type="AlphaFoldDB" id="A0A5D4FWG4"/>
<dbReference type="EC" id="2.7.7.7" evidence="2"/>
<dbReference type="NCBIfam" id="NF005846">
    <property type="entry name" value="PRK07764.1-6"/>
    <property type="match status" value="1"/>
</dbReference>
<evidence type="ECO:0000256" key="14">
    <source>
        <dbReference type="SAM" id="MobiDB-lite"/>
    </source>
</evidence>
<name>A0A5D4FWG4_9CORY</name>
<comment type="caution">
    <text evidence="16">The sequence shown here is derived from an EMBL/GenBank/DDBJ whole genome shotgun (WGS) entry which is preliminary data.</text>
</comment>
<accession>A0A5D4FWG4</accession>
<dbReference type="InterPro" id="IPR050238">
    <property type="entry name" value="DNA_Rep/Repair_Clamp_Loader"/>
</dbReference>
<proteinExistence type="inferred from homology"/>
<dbReference type="Gene3D" id="1.10.8.60">
    <property type="match status" value="1"/>
</dbReference>
<dbReference type="InterPro" id="IPR045085">
    <property type="entry name" value="HLD_clamp_pol_III_gamma_tau"/>
</dbReference>
<organism evidence="16 17">
    <name type="scientific">Corynebacterium urealyticum</name>
    <dbReference type="NCBI Taxonomy" id="43771"/>
    <lineage>
        <taxon>Bacteria</taxon>
        <taxon>Bacillati</taxon>
        <taxon>Actinomycetota</taxon>
        <taxon>Actinomycetes</taxon>
        <taxon>Mycobacteriales</taxon>
        <taxon>Corynebacteriaceae</taxon>
        <taxon>Corynebacterium</taxon>
    </lineage>
</organism>
<dbReference type="SUPFAM" id="SSF48019">
    <property type="entry name" value="post-AAA+ oligomerization domain-like"/>
    <property type="match status" value="1"/>
</dbReference>
<evidence type="ECO:0000256" key="13">
    <source>
        <dbReference type="ARBA" id="ARBA00074577"/>
    </source>
</evidence>
<feature type="domain" description="AAA+ ATPase" evidence="15">
    <location>
        <begin position="34"/>
        <end position="177"/>
    </location>
</feature>
<evidence type="ECO:0000313" key="17">
    <source>
        <dbReference type="Proteomes" id="UP000324726"/>
    </source>
</evidence>
<dbReference type="GO" id="GO:0005524">
    <property type="term" value="F:ATP binding"/>
    <property type="evidence" value="ECO:0007669"/>
    <property type="project" value="UniProtKB-KW"/>
</dbReference>
<sequence>MALYRKYRPASFAEVVGQEHVTEPLSVALDSGRINHAYLFSGPRGCGKTSSARILARSLNCVEGPTSTPCGKCDSCIALAPGGPGSLDVTELDAASHRGVDDMRELRDRAFYAPADSRYRVFIIDEAHMITTEGFNTLLKIVEEPPEHLIFIFATTEPEKLLATIRSRTHNYPFRLLTPPDMRGLLERIVADEGAVVEDAVYPLVVRAGGGSPRDSLSIMDQLLAGAGSEGVTYQRAVALLGVTDSSLLDRSAEALAAQDQAGLFAVVDDVINAGYDPRRFAMDLLDRFRDLLIVQAVPDAFERGLVDVPAQEQDALRQQAEALGPATLTRCAAVVNDGLAQMRGATSPRLLLEILCARMALPAAGMTVEALAQRVEALEQGTGVRAAGPMGASGGLASPAVGAGATPQGDASGLSSGKRYERPRRRKASEQAASAAAPSAESGASAEQNQASQGAAQQQPEQPGNAAAQAGQPAQSGESGQSGQPGQQAADQGAEQSNGQGDGQSAAQGAVPAGQEAAPQPEKPAVQEAAEAARAQQPANDAQEQQDAAAAAQDVDAAAQAAGQDSNAAGAPEEDPAIAQAREAREIMDRRRAAARANAGQVPQQAGAGQAQGAGAAAQSLSQSQPSPAASGEETRAQQSQSGNAQAENTEQPSGQPSGEPAEAPAEAAQPTEAAANTEAAPSGEAAQVDEQAWQQILEKVREHDLSAWIAGRDATLAAEQPTAGQIVVEHATGALAKFVNSDRNAPIYSKAAEEVLGAAHTVVATVGGNNPGKAQAGSAEEAPAESAKPTSTTSGNSNRQTEASQSAASQAEPGQHSRASSSQAASPAPTGVSDAGRHEPDEEAGAGQTAPTQSDQFAPDEEAGASQTAPKQATQPAQPAQTTQPSAGSSALERARRMAEASAAQATSPTPAPQGPSHQEEAKPQSGWRARAAKYAASREYKLANGFNGVPLPDEPPEDPWDSGPGGYPNGPAPGAGNAGPGPAGGDPQGAQPGGPHPAGQPNNGGAFGGQGVDVPNQGTQPTAPEEALRRQQDEIMDDLATGEAGKRETRPALEIAGELIENILGGERTR</sequence>
<dbReference type="RefSeq" id="WP_148811363.1">
    <property type="nucleotide sequence ID" value="NZ_VSZI01000001.1"/>
</dbReference>
<comment type="catalytic activity">
    <reaction evidence="12">
        <text>DNA(n) + a 2'-deoxyribonucleoside 5'-triphosphate = DNA(n+1) + diphosphate</text>
        <dbReference type="Rhea" id="RHEA:22508"/>
        <dbReference type="Rhea" id="RHEA-COMP:17339"/>
        <dbReference type="Rhea" id="RHEA-COMP:17340"/>
        <dbReference type="ChEBI" id="CHEBI:33019"/>
        <dbReference type="ChEBI" id="CHEBI:61560"/>
        <dbReference type="ChEBI" id="CHEBI:173112"/>
        <dbReference type="EC" id="2.7.7.7"/>
    </reaction>
</comment>
<dbReference type="NCBIfam" id="TIGR02397">
    <property type="entry name" value="dnaX_nterm"/>
    <property type="match status" value="1"/>
</dbReference>
<evidence type="ECO:0000256" key="4">
    <source>
        <dbReference type="ARBA" id="ARBA00022695"/>
    </source>
</evidence>
<dbReference type="SUPFAM" id="SSF52540">
    <property type="entry name" value="P-loop containing nucleoside triphosphate hydrolases"/>
    <property type="match status" value="1"/>
</dbReference>
<feature type="region of interest" description="Disordered" evidence="14">
    <location>
        <begin position="767"/>
        <end position="1054"/>
    </location>
</feature>
<evidence type="ECO:0000259" key="15">
    <source>
        <dbReference type="SMART" id="SM00382"/>
    </source>
</evidence>
<dbReference type="PANTHER" id="PTHR11669">
    <property type="entry name" value="REPLICATION FACTOR C / DNA POLYMERASE III GAMMA-TAU SUBUNIT"/>
    <property type="match status" value="1"/>
</dbReference>
<dbReference type="InterPro" id="IPR012763">
    <property type="entry name" value="DNA_pol_III_sug/sutau_N"/>
</dbReference>
<dbReference type="InterPro" id="IPR003593">
    <property type="entry name" value="AAA+_ATPase"/>
</dbReference>
<keyword evidence="7" id="KW-0547">Nucleotide-binding</keyword>
<dbReference type="InterPro" id="IPR008921">
    <property type="entry name" value="DNA_pol3_clamp-load_cplx_C"/>
</dbReference>
<evidence type="ECO:0000256" key="3">
    <source>
        <dbReference type="ARBA" id="ARBA00022679"/>
    </source>
</evidence>
<feature type="region of interest" description="Disordered" evidence="14">
    <location>
        <begin position="397"/>
        <end position="693"/>
    </location>
</feature>
<evidence type="ECO:0000313" key="16">
    <source>
        <dbReference type="EMBL" id="TYR19609.1"/>
    </source>
</evidence>
<feature type="compositionally biased region" description="Low complexity" evidence="14">
    <location>
        <begin position="431"/>
        <end position="572"/>
    </location>
</feature>
<evidence type="ECO:0000256" key="5">
    <source>
        <dbReference type="ARBA" id="ARBA00022705"/>
    </source>
</evidence>
<dbReference type="InterPro" id="IPR022754">
    <property type="entry name" value="DNA_pol_III_gamma-3"/>
</dbReference>
<keyword evidence="3" id="KW-0808">Transferase</keyword>
<feature type="compositionally biased region" description="Low complexity" evidence="14">
    <location>
        <begin position="775"/>
        <end position="791"/>
    </location>
</feature>
<reference evidence="16 17" key="1">
    <citation type="submission" date="2019-08" db="EMBL/GenBank/DDBJ databases">
        <title>Draft genome of C. urealyticum strain VH4248.</title>
        <authorList>
            <person name="Navas J."/>
        </authorList>
    </citation>
    <scope>NUCLEOTIDE SEQUENCE [LARGE SCALE GENOMIC DNA]</scope>
    <source>
        <strain evidence="16 17">VH4248</strain>
    </source>
</reference>
<keyword evidence="5" id="KW-0235">DNA replication</keyword>
<feature type="compositionally biased region" description="Low complexity" evidence="14">
    <location>
        <begin position="902"/>
        <end position="911"/>
    </location>
</feature>
<comment type="function">
    <text evidence="11">DNA polymerase III is a complex, multichain enzyme responsible for most of the replicative synthesis in bacteria. This DNA polymerase also exhibits 3' to 5' exonuclease activity.</text>
</comment>
<dbReference type="Gene3D" id="1.20.272.10">
    <property type="match status" value="1"/>
</dbReference>
<protein>
    <recommendedName>
        <fullName evidence="13">DNA polymerase III subunit gamma/tau</fullName>
        <ecNumber evidence="2">2.7.7.7</ecNumber>
    </recommendedName>
</protein>
<gene>
    <name evidence="16" type="ORF">FYJ87_00860</name>
</gene>
<feature type="compositionally biased region" description="Polar residues" evidence="14">
    <location>
        <begin position="792"/>
        <end position="804"/>
    </location>
</feature>
<dbReference type="PANTHER" id="PTHR11669:SF0">
    <property type="entry name" value="PROTEIN STICHEL-LIKE 2"/>
    <property type="match status" value="1"/>
</dbReference>